<evidence type="ECO:0000259" key="5">
    <source>
        <dbReference type="PROSITE" id="PS50893"/>
    </source>
</evidence>
<dbReference type="GO" id="GO:0005524">
    <property type="term" value="F:ATP binding"/>
    <property type="evidence" value="ECO:0007669"/>
    <property type="project" value="UniProtKB-KW"/>
</dbReference>
<comment type="similarity">
    <text evidence="1">Belongs to the ABC transporter superfamily.</text>
</comment>
<dbReference type="InterPro" id="IPR027417">
    <property type="entry name" value="P-loop_NTPase"/>
</dbReference>
<dbReference type="InterPro" id="IPR050095">
    <property type="entry name" value="ECF_ABC_transporter_ATP-bd"/>
</dbReference>
<dbReference type="AlphaFoldDB" id="A0A9D0YPN2"/>
<reference evidence="6" key="1">
    <citation type="journal article" date="2020" name="ISME J.">
        <title>Gammaproteobacteria mediating utilization of methyl-, sulfur- and petroleum organic compounds in deep ocean hydrothermal plumes.</title>
        <authorList>
            <person name="Zhou Z."/>
            <person name="Liu Y."/>
            <person name="Pan J."/>
            <person name="Cron B.R."/>
            <person name="Toner B.M."/>
            <person name="Anantharaman K."/>
            <person name="Breier J.A."/>
            <person name="Dick G.J."/>
            <person name="Li M."/>
        </authorList>
    </citation>
    <scope>NUCLEOTIDE SEQUENCE</scope>
    <source>
        <strain evidence="6">SZUA-1501</strain>
    </source>
</reference>
<dbReference type="PROSITE" id="PS00211">
    <property type="entry name" value="ABC_TRANSPORTER_1"/>
    <property type="match status" value="1"/>
</dbReference>
<dbReference type="SUPFAM" id="SSF52540">
    <property type="entry name" value="P-loop containing nucleoside triphosphate hydrolases"/>
    <property type="match status" value="1"/>
</dbReference>
<dbReference type="PANTHER" id="PTHR43553:SF24">
    <property type="entry name" value="ENERGY-COUPLING FACTOR TRANSPORTER ATP-BINDING PROTEIN ECFA1"/>
    <property type="match status" value="1"/>
</dbReference>
<dbReference type="GO" id="GO:0016887">
    <property type="term" value="F:ATP hydrolysis activity"/>
    <property type="evidence" value="ECO:0007669"/>
    <property type="project" value="InterPro"/>
</dbReference>
<dbReference type="EMBL" id="DQVE01000035">
    <property type="protein sequence ID" value="HIP98371.1"/>
    <property type="molecule type" value="Genomic_DNA"/>
</dbReference>
<keyword evidence="4 6" id="KW-0067">ATP-binding</keyword>
<evidence type="ECO:0000256" key="4">
    <source>
        <dbReference type="ARBA" id="ARBA00022840"/>
    </source>
</evidence>
<proteinExistence type="inferred from homology"/>
<dbReference type="CDD" id="cd03225">
    <property type="entry name" value="ABC_cobalt_CbiO_domain1"/>
    <property type="match status" value="1"/>
</dbReference>
<dbReference type="Proteomes" id="UP000606463">
    <property type="component" value="Unassembled WGS sequence"/>
</dbReference>
<name>A0A9D0YPN2_AQUAO</name>
<dbReference type="InterPro" id="IPR017871">
    <property type="entry name" value="ABC_transporter-like_CS"/>
</dbReference>
<evidence type="ECO:0000256" key="2">
    <source>
        <dbReference type="ARBA" id="ARBA00022448"/>
    </source>
</evidence>
<dbReference type="InterPro" id="IPR015856">
    <property type="entry name" value="ABC_transpr_CbiO/EcfA_su"/>
</dbReference>
<evidence type="ECO:0000313" key="6">
    <source>
        <dbReference type="EMBL" id="HIP98371.1"/>
    </source>
</evidence>
<dbReference type="PANTHER" id="PTHR43553">
    <property type="entry name" value="HEAVY METAL TRANSPORTER"/>
    <property type="match status" value="1"/>
</dbReference>
<comment type="caution">
    <text evidence="6">The sequence shown here is derived from an EMBL/GenBank/DDBJ whole genome shotgun (WGS) entry which is preliminary data.</text>
</comment>
<keyword evidence="3" id="KW-0547">Nucleotide-binding</keyword>
<dbReference type="SMART" id="SM00382">
    <property type="entry name" value="AAA"/>
    <property type="match status" value="1"/>
</dbReference>
<dbReference type="Pfam" id="PF00005">
    <property type="entry name" value="ABC_tran"/>
    <property type="match status" value="1"/>
</dbReference>
<evidence type="ECO:0000313" key="7">
    <source>
        <dbReference type="Proteomes" id="UP000606463"/>
    </source>
</evidence>
<feature type="domain" description="ABC transporter" evidence="5">
    <location>
        <begin position="6"/>
        <end position="222"/>
    </location>
</feature>
<dbReference type="Gene3D" id="3.40.50.300">
    <property type="entry name" value="P-loop containing nucleotide triphosphate hydrolases"/>
    <property type="match status" value="1"/>
</dbReference>
<sequence>MKKPLLEVKNLTVKRGDKTVLRNFNLSLGWGEKLVLAGANGVGKTTFAETVLGFLPFEGEIFFSGKPIRDKKDFRNLRKKVGYVFQNPDDQLFMPTVRGELSFGPENLGLPPGAIGERVERVARKLGIKRLLDKSVFELSYGQKRLVSIACVLTMEPQLLILDEPTNGLDRENWERVANFLKKTEKAVLVITHDRELINYLRWKVIYLSEINFVSSLNLQFG</sequence>
<evidence type="ECO:0000256" key="1">
    <source>
        <dbReference type="ARBA" id="ARBA00005417"/>
    </source>
</evidence>
<accession>A0A9D0YPN2</accession>
<dbReference type="InterPro" id="IPR003439">
    <property type="entry name" value="ABC_transporter-like_ATP-bd"/>
</dbReference>
<protein>
    <submittedName>
        <fullName evidence="6">ABC transporter ATP-binding protein</fullName>
    </submittedName>
</protein>
<dbReference type="InterPro" id="IPR003593">
    <property type="entry name" value="AAA+_ATPase"/>
</dbReference>
<evidence type="ECO:0000256" key="3">
    <source>
        <dbReference type="ARBA" id="ARBA00022741"/>
    </source>
</evidence>
<organism evidence="6 7">
    <name type="scientific">Aquifex aeolicus</name>
    <dbReference type="NCBI Taxonomy" id="63363"/>
    <lineage>
        <taxon>Bacteria</taxon>
        <taxon>Pseudomonadati</taxon>
        <taxon>Aquificota</taxon>
        <taxon>Aquificia</taxon>
        <taxon>Aquificales</taxon>
        <taxon>Aquificaceae</taxon>
        <taxon>Aquifex</taxon>
    </lineage>
</organism>
<dbReference type="GO" id="GO:0042626">
    <property type="term" value="F:ATPase-coupled transmembrane transporter activity"/>
    <property type="evidence" value="ECO:0007669"/>
    <property type="project" value="TreeGrafter"/>
</dbReference>
<keyword evidence="2" id="KW-0813">Transport</keyword>
<dbReference type="GO" id="GO:0043190">
    <property type="term" value="C:ATP-binding cassette (ABC) transporter complex"/>
    <property type="evidence" value="ECO:0007669"/>
    <property type="project" value="TreeGrafter"/>
</dbReference>
<dbReference type="PROSITE" id="PS50893">
    <property type="entry name" value="ABC_TRANSPORTER_2"/>
    <property type="match status" value="1"/>
</dbReference>
<gene>
    <name evidence="6" type="ORF">EYH37_03260</name>
</gene>